<dbReference type="Proteomes" id="UP000060277">
    <property type="component" value="Chromosome"/>
</dbReference>
<proteinExistence type="predicted"/>
<name>A0ABN4JHY0_9BURK</name>
<protein>
    <submittedName>
        <fullName evidence="1">Uncharacterized protein</fullName>
    </submittedName>
</protein>
<gene>
    <name evidence="1" type="ORF">AT302_09570</name>
</gene>
<keyword evidence="2" id="KW-1185">Reference proteome</keyword>
<evidence type="ECO:0000313" key="1">
    <source>
        <dbReference type="EMBL" id="ALS59974.1"/>
    </source>
</evidence>
<accession>A0ABN4JHY0</accession>
<dbReference type="EMBL" id="CP013480">
    <property type="protein sequence ID" value="ALS59974.1"/>
    <property type="molecule type" value="Genomic_DNA"/>
</dbReference>
<organism evidence="1 2">
    <name type="scientific">Pandoraea norimbergensis</name>
    <dbReference type="NCBI Taxonomy" id="93219"/>
    <lineage>
        <taxon>Bacteria</taxon>
        <taxon>Pseudomonadati</taxon>
        <taxon>Pseudomonadota</taxon>
        <taxon>Betaproteobacteria</taxon>
        <taxon>Burkholderiales</taxon>
        <taxon>Burkholderiaceae</taxon>
        <taxon>Pandoraea</taxon>
    </lineage>
</organism>
<evidence type="ECO:0000313" key="2">
    <source>
        <dbReference type="Proteomes" id="UP000060277"/>
    </source>
</evidence>
<reference evidence="2" key="1">
    <citation type="submission" date="2015-12" db="EMBL/GenBank/DDBJ databases">
        <title>Complete genome sequence of Pandoraea norimbergensis DSM 11628.</title>
        <authorList>
            <person name="Ee R."/>
            <person name="Lim Y.-L."/>
            <person name="Yong D."/>
            <person name="Yin W.-F."/>
            <person name="Chan K.-G."/>
        </authorList>
    </citation>
    <scope>NUCLEOTIDE SEQUENCE [LARGE SCALE GENOMIC DNA]</scope>
    <source>
        <strain evidence="2">DSM 11628</strain>
    </source>
</reference>
<sequence length="82" mass="9207">MGGSRLQHVCQRAGPGFVPSARSRYAIERELLRHACSTQQRLRFERGVVGTSDIERGLLETRILRSRRGGKSATRLGQMRLA</sequence>